<dbReference type="HOGENOM" id="CLU_129819_0_0_9"/>
<dbReference type="KEGG" id="csr:Cspa_c33740"/>
<dbReference type="RefSeq" id="WP_015393453.1">
    <property type="nucleotide sequence ID" value="NC_020291.1"/>
</dbReference>
<feature type="transmembrane region" description="Helical" evidence="1">
    <location>
        <begin position="49"/>
        <end position="71"/>
    </location>
</feature>
<dbReference type="PANTHER" id="PTHR38446:SF1">
    <property type="entry name" value="BLL0914 PROTEIN"/>
    <property type="match status" value="1"/>
</dbReference>
<dbReference type="PANTHER" id="PTHR38446">
    <property type="entry name" value="BLL0914 PROTEIN"/>
    <property type="match status" value="1"/>
</dbReference>
<keyword evidence="3" id="KW-1185">Reference proteome</keyword>
<sequence length="125" mass="13819">MMKIILDALILAVSMEHFFIMILEMFFIKSPVAKKAFDLDSEFLEQKKVNVMFANQGLYNGFLAAGLLWSLLASETISLYLKIFFLSCVIVAAVFGSITANKKIIFTQGGLPIVAMAVLIVSIFA</sequence>
<evidence type="ECO:0000256" key="1">
    <source>
        <dbReference type="SAM" id="Phobius"/>
    </source>
</evidence>
<dbReference type="eggNOG" id="COG3759">
    <property type="taxonomic scope" value="Bacteria"/>
</dbReference>
<name>M1LVG5_9CLOT</name>
<feature type="transmembrane region" description="Helical" evidence="1">
    <location>
        <begin position="77"/>
        <end position="98"/>
    </location>
</feature>
<dbReference type="AlphaFoldDB" id="M1LVG5"/>
<evidence type="ECO:0000313" key="3">
    <source>
        <dbReference type="Proteomes" id="UP000011728"/>
    </source>
</evidence>
<dbReference type="InterPro" id="IPR009732">
    <property type="entry name" value="DUF1304"/>
</dbReference>
<dbReference type="Proteomes" id="UP000011728">
    <property type="component" value="Chromosome"/>
</dbReference>
<feature type="transmembrane region" description="Helical" evidence="1">
    <location>
        <begin position="105"/>
        <end position="124"/>
    </location>
</feature>
<feature type="transmembrane region" description="Helical" evidence="1">
    <location>
        <begin position="6"/>
        <end position="28"/>
    </location>
</feature>
<keyword evidence="1" id="KW-1133">Transmembrane helix</keyword>
<keyword evidence="1" id="KW-0812">Transmembrane</keyword>
<proteinExistence type="predicted"/>
<keyword evidence="1" id="KW-0472">Membrane</keyword>
<dbReference type="PATRIC" id="fig|931276.5.peg.3399"/>
<dbReference type="Pfam" id="PF06993">
    <property type="entry name" value="DUF1304"/>
    <property type="match status" value="1"/>
</dbReference>
<dbReference type="STRING" id="36745.CLSAP_31380"/>
<dbReference type="EMBL" id="CP004121">
    <property type="protein sequence ID" value="AGF57135.1"/>
    <property type="molecule type" value="Genomic_DNA"/>
</dbReference>
<reference evidence="2 3" key="1">
    <citation type="submission" date="2013-02" db="EMBL/GenBank/DDBJ databases">
        <title>Genome sequence of Clostridium saccharoperbutylacetonicum N1-4(HMT).</title>
        <authorList>
            <person name="Poehlein A."/>
            <person name="Daniel R."/>
        </authorList>
    </citation>
    <scope>NUCLEOTIDE SEQUENCE [LARGE SCALE GENOMIC DNA]</scope>
    <source>
        <strain evidence="3">N1-4(HMT)</strain>
    </source>
</reference>
<protein>
    <recommendedName>
        <fullName evidence="4">Integral membrane protein</fullName>
    </recommendedName>
</protein>
<evidence type="ECO:0008006" key="4">
    <source>
        <dbReference type="Google" id="ProtNLM"/>
    </source>
</evidence>
<gene>
    <name evidence="2" type="ORF">Cspa_c33740</name>
</gene>
<evidence type="ECO:0000313" key="2">
    <source>
        <dbReference type="EMBL" id="AGF57135.1"/>
    </source>
</evidence>
<accession>M1LVG5</accession>
<organism evidence="2 3">
    <name type="scientific">Clostridium saccharoperbutylacetonicum N1-4(HMT)</name>
    <dbReference type="NCBI Taxonomy" id="931276"/>
    <lineage>
        <taxon>Bacteria</taxon>
        <taxon>Bacillati</taxon>
        <taxon>Bacillota</taxon>
        <taxon>Clostridia</taxon>
        <taxon>Eubacteriales</taxon>
        <taxon>Clostridiaceae</taxon>
        <taxon>Clostridium</taxon>
    </lineage>
</organism>